<dbReference type="InterPro" id="IPR006091">
    <property type="entry name" value="Acyl-CoA_Oxase/DH_mid-dom"/>
</dbReference>
<dbReference type="Pfam" id="PF02771">
    <property type="entry name" value="Acyl-CoA_dh_N"/>
    <property type="match status" value="1"/>
</dbReference>
<dbReference type="InterPro" id="IPR009075">
    <property type="entry name" value="AcylCo_DH/oxidase_C"/>
</dbReference>
<evidence type="ECO:0000259" key="8">
    <source>
        <dbReference type="Pfam" id="PF02770"/>
    </source>
</evidence>
<dbReference type="InterPro" id="IPR009100">
    <property type="entry name" value="AcylCoA_DH/oxidase_NM_dom_sf"/>
</dbReference>
<dbReference type="InterPro" id="IPR036250">
    <property type="entry name" value="AcylCo_DH-like_C"/>
</dbReference>
<name>A0ABP9I2Y1_9ACTN</name>
<accession>A0ABP9I2Y1</accession>
<evidence type="ECO:0000256" key="5">
    <source>
        <dbReference type="ARBA" id="ARBA00023002"/>
    </source>
</evidence>
<dbReference type="InterPro" id="IPR037069">
    <property type="entry name" value="AcylCoA_DH/ox_N_sf"/>
</dbReference>
<feature type="domain" description="Acyl-CoA dehydrogenase/oxidase C-terminal" evidence="7">
    <location>
        <begin position="450"/>
        <end position="583"/>
    </location>
</feature>
<dbReference type="Pfam" id="PF02770">
    <property type="entry name" value="Acyl-CoA_dh_M"/>
    <property type="match status" value="1"/>
</dbReference>
<evidence type="ECO:0000313" key="11">
    <source>
        <dbReference type="Proteomes" id="UP001500466"/>
    </source>
</evidence>
<evidence type="ECO:0000259" key="9">
    <source>
        <dbReference type="Pfam" id="PF02771"/>
    </source>
</evidence>
<keyword evidence="11" id="KW-1185">Reference proteome</keyword>
<evidence type="ECO:0000259" key="7">
    <source>
        <dbReference type="Pfam" id="PF00441"/>
    </source>
</evidence>
<feature type="domain" description="Acyl-CoA oxidase/dehydrogenase middle" evidence="8">
    <location>
        <begin position="344"/>
        <end position="438"/>
    </location>
</feature>
<evidence type="ECO:0000313" key="10">
    <source>
        <dbReference type="EMBL" id="GAA4985733.1"/>
    </source>
</evidence>
<proteinExistence type="inferred from homology"/>
<organism evidence="10 11">
    <name type="scientific">Yinghuangia aomiensis</name>
    <dbReference type="NCBI Taxonomy" id="676205"/>
    <lineage>
        <taxon>Bacteria</taxon>
        <taxon>Bacillati</taxon>
        <taxon>Actinomycetota</taxon>
        <taxon>Actinomycetes</taxon>
        <taxon>Kitasatosporales</taxon>
        <taxon>Streptomycetaceae</taxon>
        <taxon>Yinghuangia</taxon>
    </lineage>
</organism>
<feature type="domain" description="Acyl-CoA dehydrogenase/oxidase N-terminal" evidence="9">
    <location>
        <begin position="267"/>
        <end position="339"/>
    </location>
</feature>
<keyword evidence="3 6" id="KW-0285">Flavoprotein</keyword>
<dbReference type="InterPro" id="IPR052161">
    <property type="entry name" value="Mycobact_Acyl-CoA_DH"/>
</dbReference>
<evidence type="ECO:0008006" key="12">
    <source>
        <dbReference type="Google" id="ProtNLM"/>
    </source>
</evidence>
<dbReference type="PANTHER" id="PTHR43292:SF3">
    <property type="entry name" value="ACYL-COA DEHYDROGENASE FADE29"/>
    <property type="match status" value="1"/>
</dbReference>
<dbReference type="Pfam" id="PF00441">
    <property type="entry name" value="Acyl-CoA_dh_1"/>
    <property type="match status" value="2"/>
</dbReference>
<protein>
    <recommendedName>
        <fullName evidence="12">Acyl-CoA dehydrogenase</fullName>
    </recommendedName>
</protein>
<evidence type="ECO:0000256" key="6">
    <source>
        <dbReference type="RuleBase" id="RU362125"/>
    </source>
</evidence>
<evidence type="ECO:0000256" key="3">
    <source>
        <dbReference type="ARBA" id="ARBA00022630"/>
    </source>
</evidence>
<dbReference type="InterPro" id="IPR046373">
    <property type="entry name" value="Acyl-CoA_Oxase/DH_mid-dom_sf"/>
</dbReference>
<dbReference type="RefSeq" id="WP_345679363.1">
    <property type="nucleotide sequence ID" value="NZ_BAABHS010000030.1"/>
</dbReference>
<keyword evidence="4 6" id="KW-0274">FAD</keyword>
<dbReference type="SUPFAM" id="SSF47203">
    <property type="entry name" value="Acyl-CoA dehydrogenase C-terminal domain-like"/>
    <property type="match status" value="2"/>
</dbReference>
<dbReference type="Proteomes" id="UP001500466">
    <property type="component" value="Unassembled WGS sequence"/>
</dbReference>
<dbReference type="Gene3D" id="1.10.540.10">
    <property type="entry name" value="Acyl-CoA dehydrogenase/oxidase, N-terminal domain"/>
    <property type="match status" value="2"/>
</dbReference>
<dbReference type="Gene3D" id="2.40.110.10">
    <property type="entry name" value="Butyryl-CoA Dehydrogenase, subunit A, domain 2"/>
    <property type="match status" value="1"/>
</dbReference>
<comment type="similarity">
    <text evidence="2 6">Belongs to the acyl-CoA dehydrogenase family.</text>
</comment>
<feature type="domain" description="Acyl-CoA dehydrogenase/oxidase C-terminal" evidence="7">
    <location>
        <begin position="102"/>
        <end position="215"/>
    </location>
</feature>
<reference evidence="11" key="1">
    <citation type="journal article" date="2019" name="Int. J. Syst. Evol. Microbiol.">
        <title>The Global Catalogue of Microorganisms (GCM) 10K type strain sequencing project: providing services to taxonomists for standard genome sequencing and annotation.</title>
        <authorList>
            <consortium name="The Broad Institute Genomics Platform"/>
            <consortium name="The Broad Institute Genome Sequencing Center for Infectious Disease"/>
            <person name="Wu L."/>
            <person name="Ma J."/>
        </authorList>
    </citation>
    <scope>NUCLEOTIDE SEQUENCE [LARGE SCALE GENOMIC DNA]</scope>
    <source>
        <strain evidence="11">JCM 17986</strain>
    </source>
</reference>
<comment type="caution">
    <text evidence="10">The sequence shown here is derived from an EMBL/GenBank/DDBJ whole genome shotgun (WGS) entry which is preliminary data.</text>
</comment>
<dbReference type="Gene3D" id="1.20.140.10">
    <property type="entry name" value="Butyryl-CoA Dehydrogenase, subunit A, domain 3"/>
    <property type="match status" value="2"/>
</dbReference>
<dbReference type="PANTHER" id="PTHR43292">
    <property type="entry name" value="ACYL-COA DEHYDROGENASE"/>
    <property type="match status" value="1"/>
</dbReference>
<evidence type="ECO:0000256" key="4">
    <source>
        <dbReference type="ARBA" id="ARBA00022827"/>
    </source>
</evidence>
<dbReference type="SUPFAM" id="SSF56645">
    <property type="entry name" value="Acyl-CoA dehydrogenase NM domain-like"/>
    <property type="match status" value="2"/>
</dbReference>
<keyword evidence="5 6" id="KW-0560">Oxidoreductase</keyword>
<dbReference type="InterPro" id="IPR013786">
    <property type="entry name" value="AcylCoA_DH/ox_N"/>
</dbReference>
<sequence length="589" mass="62193">MADDDEDRLLRDTAARIAKAFRPSGTRQLDTDPAPALEALSSAGLMAMRGPGGSTGPEAETAQVAVVVREIARAMVPVPYLDGEIAAERASGRPSAAFALALTAADLAGTARGALDDALEHARMRRQFGRPVGSFQAVAHLAADAAVDLTAADAIAAHAAWGVDHLPPADALAVAAAAHTLSAEAAIAVCETAIQILGGIGMTWEHLAHMRLRRAHRLAGTGTPAAPEPLPDLRALDTPPEAVFRAGLVDWIRTTGPRGDPDDRVAWHRTLHAAGYVGVSFPAEAGGRGLPAAYEAVVNDELGAHGMPPVPPIGHLAHALRRFGTPAQRATHLADLLSGAVAWCQGFSEPDAGSDLAALSTRARRDGDAYRVTGTKIWTSGAVEAERCLLLCRTGEPDGRHHGLSVLLVPMDAPGVRVEPIVTAFETREFAQVFFDDVRVPAADLLGAEGDGWAIAMALLGYERGPADIGWTSRLAAALAETRAQAAADDPRVAERLGHAERWLYALRLRVRDRLRGRSPDADPGPEGSLDKLLLTRVDRIVGRLRLDVLGPDAMTGYLWSRAAGIYGGTEQIQRDIVAQRVLGLPRGR</sequence>
<evidence type="ECO:0000256" key="1">
    <source>
        <dbReference type="ARBA" id="ARBA00001974"/>
    </source>
</evidence>
<evidence type="ECO:0000256" key="2">
    <source>
        <dbReference type="ARBA" id="ARBA00009347"/>
    </source>
</evidence>
<gene>
    <name evidence="10" type="ORF">GCM10023205_65230</name>
</gene>
<dbReference type="EMBL" id="BAABHS010000030">
    <property type="protein sequence ID" value="GAA4985733.1"/>
    <property type="molecule type" value="Genomic_DNA"/>
</dbReference>
<comment type="cofactor">
    <cofactor evidence="1 6">
        <name>FAD</name>
        <dbReference type="ChEBI" id="CHEBI:57692"/>
    </cofactor>
</comment>